<accession>W9RSJ6</accession>
<dbReference type="STRING" id="981085.W9RSJ6"/>
<protein>
    <submittedName>
        <fullName evidence="1">Uncharacterized protein</fullName>
    </submittedName>
</protein>
<evidence type="ECO:0000313" key="1">
    <source>
        <dbReference type="EMBL" id="EXC06054.1"/>
    </source>
</evidence>
<dbReference type="Proteomes" id="UP000030645">
    <property type="component" value="Unassembled WGS sequence"/>
</dbReference>
<dbReference type="EMBL" id="KE345550">
    <property type="protein sequence ID" value="EXC06054.1"/>
    <property type="molecule type" value="Genomic_DNA"/>
</dbReference>
<sequence length="99" mass="10647">MSRVAKFPVTARARLAVLSAHLASASLEPTELFSSAALEPNCISAQTFVPPPPNLKGSLTVVDERTGRSYQIMTGRNDKGLKLYNPGYLNTTPVQSLIC</sequence>
<gene>
    <name evidence="1" type="ORF">L484_009965</name>
</gene>
<dbReference type="AlphaFoldDB" id="W9RSJ6"/>
<organism evidence="1 2">
    <name type="scientific">Morus notabilis</name>
    <dbReference type="NCBI Taxonomy" id="981085"/>
    <lineage>
        <taxon>Eukaryota</taxon>
        <taxon>Viridiplantae</taxon>
        <taxon>Streptophyta</taxon>
        <taxon>Embryophyta</taxon>
        <taxon>Tracheophyta</taxon>
        <taxon>Spermatophyta</taxon>
        <taxon>Magnoliopsida</taxon>
        <taxon>eudicotyledons</taxon>
        <taxon>Gunneridae</taxon>
        <taxon>Pentapetalae</taxon>
        <taxon>rosids</taxon>
        <taxon>fabids</taxon>
        <taxon>Rosales</taxon>
        <taxon>Moraceae</taxon>
        <taxon>Moreae</taxon>
        <taxon>Morus</taxon>
    </lineage>
</organism>
<name>W9RSJ6_9ROSA</name>
<proteinExistence type="predicted"/>
<reference evidence="2" key="1">
    <citation type="submission" date="2013-01" db="EMBL/GenBank/DDBJ databases">
        <title>Draft Genome Sequence of a Mulberry Tree, Morus notabilis C.K. Schneid.</title>
        <authorList>
            <person name="He N."/>
            <person name="Zhao S."/>
        </authorList>
    </citation>
    <scope>NUCLEOTIDE SEQUENCE</scope>
</reference>
<keyword evidence="2" id="KW-1185">Reference proteome</keyword>
<evidence type="ECO:0000313" key="2">
    <source>
        <dbReference type="Proteomes" id="UP000030645"/>
    </source>
</evidence>
<dbReference type="eggNOG" id="KOG2617">
    <property type="taxonomic scope" value="Eukaryota"/>
</dbReference>